<dbReference type="InterPro" id="IPR045198">
    <property type="entry name" value="CNBL1-10"/>
</dbReference>
<gene>
    <name evidence="4" type="ORF">B5M09_000165</name>
</gene>
<accession>A0A3R7WLM4</accession>
<reference evidence="4" key="1">
    <citation type="submission" date="2018-07" db="EMBL/GenBank/DDBJ databases">
        <title>Annotation of Aphanomyces astaci genome assembly.</title>
        <authorList>
            <person name="Studholme D.J."/>
        </authorList>
    </citation>
    <scope>NUCLEOTIDE SEQUENCE [LARGE SCALE GENOMIC DNA]</scope>
    <source>
        <strain evidence="4">Pc</strain>
    </source>
</reference>
<dbReference type="GO" id="GO:0005509">
    <property type="term" value="F:calcium ion binding"/>
    <property type="evidence" value="ECO:0007669"/>
    <property type="project" value="InterPro"/>
</dbReference>
<dbReference type="InterPro" id="IPR018247">
    <property type="entry name" value="EF_Hand_1_Ca_BS"/>
</dbReference>
<protein>
    <recommendedName>
        <fullName evidence="3">EF-hand domain-containing protein</fullName>
    </recommendedName>
</protein>
<keyword evidence="2" id="KW-0106">Calcium</keyword>
<dbReference type="InterPro" id="IPR002048">
    <property type="entry name" value="EF_hand_dom"/>
</dbReference>
<sequence length="281" mass="30792">MGAGASVDTTNGSLVPALTPRVMVSMQAKTRLTPDELQLLGAHFQRYQLQDSPADAISSDTVTLPTGSVDRVKFQQAMGLPEKESIYADRLFHLIDANHDSRISFDEFAQSRFNIDLAITCYCVVSFDILDMDGDGKLSKPELTTMLHTTTSENNIKLTKEQIELIVDKTFVEIGADKEGVITFDAYSALVTKNEGMISHLSVNLAYLLSSTGLELQALSAVGCNQRVAALTSAVEIFPGERTSKGFHSFVFWRKTGLGDEDFFCLVLMARTAPELYQSDG</sequence>
<evidence type="ECO:0000256" key="1">
    <source>
        <dbReference type="ARBA" id="ARBA00022737"/>
    </source>
</evidence>
<dbReference type="PANTHER" id="PTHR23056:SF110">
    <property type="entry name" value="CALMODULIN"/>
    <property type="match status" value="1"/>
</dbReference>
<dbReference type="AlphaFoldDB" id="A0A3R7WLM4"/>
<proteinExistence type="predicted"/>
<dbReference type="SMART" id="SM00054">
    <property type="entry name" value="EFh"/>
    <property type="match status" value="3"/>
</dbReference>
<dbReference type="InterPro" id="IPR011992">
    <property type="entry name" value="EF-hand-dom_pair"/>
</dbReference>
<dbReference type="PANTHER" id="PTHR23056">
    <property type="entry name" value="CALCINEURIN B"/>
    <property type="match status" value="1"/>
</dbReference>
<feature type="domain" description="EF-hand" evidence="3">
    <location>
        <begin position="127"/>
        <end position="153"/>
    </location>
</feature>
<dbReference type="Gene3D" id="1.10.238.10">
    <property type="entry name" value="EF-hand"/>
    <property type="match status" value="1"/>
</dbReference>
<dbReference type="SUPFAM" id="SSF47473">
    <property type="entry name" value="EF-hand"/>
    <property type="match status" value="1"/>
</dbReference>
<organism evidence="4 5">
    <name type="scientific">Aphanomyces astaci</name>
    <name type="common">Crayfish plague agent</name>
    <dbReference type="NCBI Taxonomy" id="112090"/>
    <lineage>
        <taxon>Eukaryota</taxon>
        <taxon>Sar</taxon>
        <taxon>Stramenopiles</taxon>
        <taxon>Oomycota</taxon>
        <taxon>Saprolegniomycetes</taxon>
        <taxon>Saprolegniales</taxon>
        <taxon>Verrucalvaceae</taxon>
        <taxon>Aphanomyces</taxon>
    </lineage>
</organism>
<evidence type="ECO:0000313" key="5">
    <source>
        <dbReference type="Proteomes" id="UP000284702"/>
    </source>
</evidence>
<evidence type="ECO:0000313" key="4">
    <source>
        <dbReference type="EMBL" id="RQM25922.1"/>
    </source>
</evidence>
<keyword evidence="1" id="KW-0677">Repeat</keyword>
<dbReference type="VEuPathDB" id="FungiDB:H257_06598"/>
<dbReference type="PROSITE" id="PS00018">
    <property type="entry name" value="EF_HAND_1"/>
    <property type="match status" value="1"/>
</dbReference>
<dbReference type="GO" id="GO:0019900">
    <property type="term" value="F:kinase binding"/>
    <property type="evidence" value="ECO:0007669"/>
    <property type="project" value="InterPro"/>
</dbReference>
<feature type="domain" description="EF-hand" evidence="3">
    <location>
        <begin position="83"/>
        <end position="118"/>
    </location>
</feature>
<comment type="caution">
    <text evidence="4">The sequence shown here is derived from an EMBL/GenBank/DDBJ whole genome shotgun (WGS) entry which is preliminary data.</text>
</comment>
<dbReference type="GO" id="GO:0019722">
    <property type="term" value="P:calcium-mediated signaling"/>
    <property type="evidence" value="ECO:0007669"/>
    <property type="project" value="InterPro"/>
</dbReference>
<evidence type="ECO:0000259" key="3">
    <source>
        <dbReference type="PROSITE" id="PS50222"/>
    </source>
</evidence>
<keyword evidence="5" id="KW-1185">Reference proteome</keyword>
<dbReference type="EMBL" id="MZMZ02002423">
    <property type="protein sequence ID" value="RQM25922.1"/>
    <property type="molecule type" value="Genomic_DNA"/>
</dbReference>
<name>A0A3R7WLM4_APHAT</name>
<evidence type="ECO:0000256" key="2">
    <source>
        <dbReference type="ARBA" id="ARBA00022837"/>
    </source>
</evidence>
<dbReference type="Pfam" id="PF13499">
    <property type="entry name" value="EF-hand_7"/>
    <property type="match status" value="1"/>
</dbReference>
<dbReference type="PROSITE" id="PS50222">
    <property type="entry name" value="EF_HAND_2"/>
    <property type="match status" value="2"/>
</dbReference>
<dbReference type="Proteomes" id="UP000284702">
    <property type="component" value="Unassembled WGS sequence"/>
</dbReference>
<dbReference type="Pfam" id="PF13202">
    <property type="entry name" value="EF-hand_5"/>
    <property type="match status" value="1"/>
</dbReference>